<keyword evidence="1" id="KW-1133">Transmembrane helix</keyword>
<feature type="transmembrane region" description="Helical" evidence="1">
    <location>
        <begin position="36"/>
        <end position="55"/>
    </location>
</feature>
<organism evidence="2 3">
    <name type="scientific">Amycolatopsis minnesotensis</name>
    <dbReference type="NCBI Taxonomy" id="337894"/>
    <lineage>
        <taxon>Bacteria</taxon>
        <taxon>Bacillati</taxon>
        <taxon>Actinomycetota</taxon>
        <taxon>Actinomycetes</taxon>
        <taxon>Pseudonocardiales</taxon>
        <taxon>Pseudonocardiaceae</taxon>
        <taxon>Amycolatopsis</taxon>
    </lineage>
</organism>
<keyword evidence="3" id="KW-1185">Reference proteome</keyword>
<dbReference type="EMBL" id="BAAANN010000006">
    <property type="protein sequence ID" value="GAA1949958.1"/>
    <property type="molecule type" value="Genomic_DNA"/>
</dbReference>
<feature type="transmembrane region" description="Helical" evidence="1">
    <location>
        <begin position="86"/>
        <end position="111"/>
    </location>
</feature>
<evidence type="ECO:0000313" key="3">
    <source>
        <dbReference type="Proteomes" id="UP001501116"/>
    </source>
</evidence>
<proteinExistence type="predicted"/>
<keyword evidence="1" id="KW-0812">Transmembrane</keyword>
<reference evidence="2 3" key="1">
    <citation type="journal article" date="2019" name="Int. J. Syst. Evol. Microbiol.">
        <title>The Global Catalogue of Microorganisms (GCM) 10K type strain sequencing project: providing services to taxonomists for standard genome sequencing and annotation.</title>
        <authorList>
            <consortium name="The Broad Institute Genomics Platform"/>
            <consortium name="The Broad Institute Genome Sequencing Center for Infectious Disease"/>
            <person name="Wu L."/>
            <person name="Ma J."/>
        </authorList>
    </citation>
    <scope>NUCLEOTIDE SEQUENCE [LARGE SCALE GENOMIC DNA]</scope>
    <source>
        <strain evidence="2 3">JCM 14545</strain>
    </source>
</reference>
<accession>A0ABN2QEZ3</accession>
<comment type="caution">
    <text evidence="2">The sequence shown here is derived from an EMBL/GenBank/DDBJ whole genome shotgun (WGS) entry which is preliminary data.</text>
</comment>
<dbReference type="Proteomes" id="UP001501116">
    <property type="component" value="Unassembled WGS sequence"/>
</dbReference>
<dbReference type="RefSeq" id="WP_344415596.1">
    <property type="nucleotide sequence ID" value="NZ_BAAANN010000006.1"/>
</dbReference>
<protein>
    <submittedName>
        <fullName evidence="2">Uncharacterized protein</fullName>
    </submittedName>
</protein>
<evidence type="ECO:0000313" key="2">
    <source>
        <dbReference type="EMBL" id="GAA1949958.1"/>
    </source>
</evidence>
<evidence type="ECO:0000256" key="1">
    <source>
        <dbReference type="SAM" id="Phobius"/>
    </source>
</evidence>
<name>A0ABN2QEZ3_9PSEU</name>
<gene>
    <name evidence="2" type="ORF">GCM10009754_18230</name>
</gene>
<keyword evidence="1" id="KW-0472">Membrane</keyword>
<sequence length="116" mass="12725">MSATRVIADDVQGIGDLARRLTVGVYRRHPRWFRTYTVVLGVLTVVCLAGAGFRLSPLPLVPLPLFAVAAYAQRRLRAVGEGHKPLMIWSGVYFGALLVGFWLMSVMARVLDPTGT</sequence>